<evidence type="ECO:0000313" key="10">
    <source>
        <dbReference type="Proteomes" id="UP000541421"/>
    </source>
</evidence>
<dbReference type="InterPro" id="IPR001714">
    <property type="entry name" value="Pept_M24_MAP"/>
</dbReference>
<dbReference type="NCBIfam" id="NF008970">
    <property type="entry name" value="PRK12318.1"/>
    <property type="match status" value="1"/>
</dbReference>
<comment type="function">
    <text evidence="1 6">Removes the N-terminal methionine from nascent proteins. The N-terminal methionine is often cleaved when the second residue in the primary sequence is small and uncharged (Met-Ala-, Cys, Gly, Pro, Ser, Thr, or Val). Requires deformylation of the N(alpha)-formylated initiator methionine before it can be hydrolyzed.</text>
</comment>
<keyword evidence="3 6" id="KW-0645">Protease</keyword>
<feature type="domain" description="Peptidase M24" evidence="8">
    <location>
        <begin position="11"/>
        <end position="242"/>
    </location>
</feature>
<reference evidence="9 10" key="1">
    <citation type="submission" date="2020-05" db="EMBL/GenBank/DDBJ databases">
        <authorList>
            <person name="Niu N."/>
        </authorList>
    </citation>
    <scope>NUCLEOTIDE SEQUENCE [LARGE SCALE GENOMIC DNA]</scope>
    <source>
        <strain evidence="9 10">LMG10982</strain>
    </source>
</reference>
<evidence type="ECO:0000256" key="5">
    <source>
        <dbReference type="ARBA" id="ARBA00022801"/>
    </source>
</evidence>
<dbReference type="AlphaFoldDB" id="A0A7Y4LAS8"/>
<dbReference type="InterPro" id="IPR000994">
    <property type="entry name" value="Pept_M24"/>
</dbReference>
<dbReference type="HAMAP" id="MF_01974">
    <property type="entry name" value="MetAP_1"/>
    <property type="match status" value="1"/>
</dbReference>
<evidence type="ECO:0000256" key="3">
    <source>
        <dbReference type="ARBA" id="ARBA00022670"/>
    </source>
</evidence>
<dbReference type="RefSeq" id="WP_171587967.1">
    <property type="nucleotide sequence ID" value="NZ_JABGBO010000002.1"/>
</dbReference>
<dbReference type="GO" id="GO:0005829">
    <property type="term" value="C:cytosol"/>
    <property type="evidence" value="ECO:0007669"/>
    <property type="project" value="TreeGrafter"/>
</dbReference>
<accession>A0A7Y4LAS8</accession>
<protein>
    <recommendedName>
        <fullName evidence="6 7">Methionine aminopeptidase</fullName>
        <shortName evidence="6">MAP</shortName>
        <shortName evidence="6">MetAP</shortName>
        <ecNumber evidence="6 7">3.4.11.18</ecNumber>
    </recommendedName>
    <alternativeName>
        <fullName evidence="6">Peptidase M</fullName>
    </alternativeName>
</protein>
<dbReference type="GO" id="GO:0004239">
    <property type="term" value="F:initiator methionyl aminopeptidase activity"/>
    <property type="evidence" value="ECO:0007669"/>
    <property type="project" value="UniProtKB-UniRule"/>
</dbReference>
<dbReference type="NCBIfam" id="TIGR00500">
    <property type="entry name" value="met_pdase_I"/>
    <property type="match status" value="1"/>
</dbReference>
<evidence type="ECO:0000256" key="6">
    <source>
        <dbReference type="HAMAP-Rule" id="MF_01974"/>
    </source>
</evidence>
<organism evidence="9 10">
    <name type="scientific">Pelistega europaea</name>
    <dbReference type="NCBI Taxonomy" id="106147"/>
    <lineage>
        <taxon>Bacteria</taxon>
        <taxon>Pseudomonadati</taxon>
        <taxon>Pseudomonadota</taxon>
        <taxon>Betaproteobacteria</taxon>
        <taxon>Burkholderiales</taxon>
        <taxon>Alcaligenaceae</taxon>
        <taxon>Pelistega</taxon>
    </lineage>
</organism>
<dbReference type="GO" id="GO:0006508">
    <property type="term" value="P:proteolysis"/>
    <property type="evidence" value="ECO:0007669"/>
    <property type="project" value="UniProtKB-KW"/>
</dbReference>
<comment type="cofactor">
    <cofactor evidence="6">
        <name>Co(2+)</name>
        <dbReference type="ChEBI" id="CHEBI:48828"/>
    </cofactor>
    <cofactor evidence="6">
        <name>Zn(2+)</name>
        <dbReference type="ChEBI" id="CHEBI:29105"/>
    </cofactor>
    <cofactor evidence="6">
        <name>Mn(2+)</name>
        <dbReference type="ChEBI" id="CHEBI:29035"/>
    </cofactor>
    <cofactor evidence="6">
        <name>Fe(2+)</name>
        <dbReference type="ChEBI" id="CHEBI:29033"/>
    </cofactor>
    <text evidence="6">Binds 2 divalent metal cations per subunit. Has a high-affinity and a low affinity metal-binding site. The true nature of the physiological cofactor is under debate. The enzyme is active with cobalt, zinc, manganese or divalent iron ions. Most likely, methionine aminopeptidases function as mononuclear Fe(2+)-metalloproteases under physiological conditions, and the catalytically relevant metal-binding site has been assigned to the histidine-containing high-affinity site.</text>
</comment>
<comment type="similarity">
    <text evidence="6">Belongs to the peptidase M24A family. Methionine aminopeptidase type 1 subfamily.</text>
</comment>
<dbReference type="SUPFAM" id="SSF55920">
    <property type="entry name" value="Creatinase/aminopeptidase"/>
    <property type="match status" value="1"/>
</dbReference>
<feature type="binding site" evidence="6">
    <location>
        <position position="108"/>
    </location>
    <ligand>
        <name>a divalent metal cation</name>
        <dbReference type="ChEBI" id="CHEBI:60240"/>
        <label>1</label>
    </ligand>
</feature>
<dbReference type="Pfam" id="PF00557">
    <property type="entry name" value="Peptidase_M24"/>
    <property type="match status" value="1"/>
</dbReference>
<dbReference type="PROSITE" id="PS00680">
    <property type="entry name" value="MAP_1"/>
    <property type="match status" value="1"/>
</dbReference>
<evidence type="ECO:0000256" key="7">
    <source>
        <dbReference type="RuleBase" id="RU003653"/>
    </source>
</evidence>
<dbReference type="EMBL" id="JABGBO010000002">
    <property type="protein sequence ID" value="NOL48982.1"/>
    <property type="molecule type" value="Genomic_DNA"/>
</dbReference>
<keyword evidence="4 6" id="KW-0479">Metal-binding</keyword>
<comment type="catalytic activity">
    <reaction evidence="6 7">
        <text>Release of N-terminal amino acids, preferentially methionine, from peptides and arylamides.</text>
        <dbReference type="EC" id="3.4.11.18"/>
    </reaction>
</comment>
<dbReference type="InterPro" id="IPR036005">
    <property type="entry name" value="Creatinase/aminopeptidase-like"/>
</dbReference>
<dbReference type="Proteomes" id="UP000541421">
    <property type="component" value="Unassembled WGS sequence"/>
</dbReference>
<dbReference type="GO" id="GO:0046872">
    <property type="term" value="F:metal ion binding"/>
    <property type="evidence" value="ECO:0007669"/>
    <property type="project" value="UniProtKB-UniRule"/>
</dbReference>
<feature type="binding site" evidence="6">
    <location>
        <position position="204"/>
    </location>
    <ligand>
        <name>a divalent metal cation</name>
        <dbReference type="ChEBI" id="CHEBI:60240"/>
        <label>2</label>
        <note>catalytic</note>
    </ligand>
</feature>
<feature type="binding site" evidence="6">
    <location>
        <position position="80"/>
    </location>
    <ligand>
        <name>substrate</name>
    </ligand>
</feature>
<comment type="subunit">
    <text evidence="6">Monomer.</text>
</comment>
<dbReference type="InterPro" id="IPR002467">
    <property type="entry name" value="Pept_M24A_MAP1"/>
</dbReference>
<dbReference type="PRINTS" id="PR00599">
    <property type="entry name" value="MAPEPTIDASE"/>
</dbReference>
<dbReference type="EC" id="3.4.11.18" evidence="6 7"/>
<keyword evidence="10" id="KW-1185">Reference proteome</keyword>
<dbReference type="PANTHER" id="PTHR43330">
    <property type="entry name" value="METHIONINE AMINOPEPTIDASE"/>
    <property type="match status" value="1"/>
</dbReference>
<evidence type="ECO:0000313" key="9">
    <source>
        <dbReference type="EMBL" id="NOL48982.1"/>
    </source>
</evidence>
<feature type="binding site" evidence="6">
    <location>
        <position position="235"/>
    </location>
    <ligand>
        <name>a divalent metal cation</name>
        <dbReference type="ChEBI" id="CHEBI:60240"/>
        <label>1</label>
    </ligand>
</feature>
<feature type="binding site" evidence="6">
    <location>
        <position position="108"/>
    </location>
    <ligand>
        <name>a divalent metal cation</name>
        <dbReference type="ChEBI" id="CHEBI:60240"/>
        <label>2</label>
        <note>catalytic</note>
    </ligand>
</feature>
<evidence type="ECO:0000256" key="4">
    <source>
        <dbReference type="ARBA" id="ARBA00022723"/>
    </source>
</evidence>
<dbReference type="GO" id="GO:0070006">
    <property type="term" value="F:metalloaminopeptidase activity"/>
    <property type="evidence" value="ECO:0007669"/>
    <property type="project" value="UniProtKB-UniRule"/>
</dbReference>
<dbReference type="Gene3D" id="3.90.230.10">
    <property type="entry name" value="Creatinase/methionine aminopeptidase superfamily"/>
    <property type="match status" value="1"/>
</dbReference>
<gene>
    <name evidence="6 9" type="primary">map</name>
    <name evidence="9" type="ORF">HKX40_02335</name>
</gene>
<dbReference type="PANTHER" id="PTHR43330:SF27">
    <property type="entry name" value="METHIONINE AMINOPEPTIDASE"/>
    <property type="match status" value="1"/>
</dbReference>
<proteinExistence type="inferred from homology"/>
<feature type="binding site" evidence="6">
    <location>
        <position position="171"/>
    </location>
    <ligand>
        <name>a divalent metal cation</name>
        <dbReference type="ChEBI" id="CHEBI:60240"/>
        <label>2</label>
        <note>catalytic</note>
    </ligand>
</feature>
<keyword evidence="5 6" id="KW-0378">Hydrolase</keyword>
<name>A0A7Y4LAS8_9BURK</name>
<feature type="binding site" evidence="6">
    <location>
        <position position="235"/>
    </location>
    <ligand>
        <name>a divalent metal cation</name>
        <dbReference type="ChEBI" id="CHEBI:60240"/>
        <label>2</label>
        <note>catalytic</note>
    </ligand>
</feature>
<comment type="caution">
    <text evidence="9">The sequence shown here is derived from an EMBL/GenBank/DDBJ whole genome shotgun (WGS) entry which is preliminary data.</text>
</comment>
<evidence type="ECO:0000256" key="1">
    <source>
        <dbReference type="ARBA" id="ARBA00002521"/>
    </source>
</evidence>
<keyword evidence="2 6" id="KW-0031">Aminopeptidase</keyword>
<feature type="binding site" evidence="6">
    <location>
        <position position="178"/>
    </location>
    <ligand>
        <name>substrate</name>
    </ligand>
</feature>
<dbReference type="CDD" id="cd01086">
    <property type="entry name" value="MetAP1"/>
    <property type="match status" value="1"/>
</dbReference>
<evidence type="ECO:0000256" key="2">
    <source>
        <dbReference type="ARBA" id="ARBA00022438"/>
    </source>
</evidence>
<sequence>MPILKNPEDIQKMRAACQDAAKALDYITPFVKAGVTTGELDRLVIDYIDNVLHVKSATIGYGNPPFPASICTSINNVICHGIPGDRVLKNGDIMNIDITIIKDGWFGDTSRMYCIGEPSIQARKLSETAFECMWLGIEQVRPGATLGDIGHAIQSHAQAQGFSVVRDYCGHGIGQVFHDEPMVLHYGKPHTGMKLVEGMTFTIEPMINAGHYATRLMPDHWTVVTKDRSLSAQWEHTLIVTADGYEVLTVSEGMRQPPDFVKKFKSAL</sequence>
<evidence type="ECO:0000259" key="8">
    <source>
        <dbReference type="Pfam" id="PF00557"/>
    </source>
</evidence>
<feature type="binding site" evidence="6">
    <location>
        <position position="97"/>
    </location>
    <ligand>
        <name>a divalent metal cation</name>
        <dbReference type="ChEBI" id="CHEBI:60240"/>
        <label>1</label>
    </ligand>
</feature>